<feature type="transmembrane region" description="Helical" evidence="4">
    <location>
        <begin position="20"/>
        <end position="40"/>
    </location>
</feature>
<dbReference type="CDD" id="cd17353">
    <property type="entry name" value="MFS_OFA_like"/>
    <property type="match status" value="1"/>
</dbReference>
<dbReference type="Pfam" id="PF07690">
    <property type="entry name" value="MFS_1"/>
    <property type="match status" value="1"/>
</dbReference>
<feature type="domain" description="Major facilitator superfamily (MFS) profile" evidence="5">
    <location>
        <begin position="1"/>
        <end position="414"/>
    </location>
</feature>
<evidence type="ECO:0000256" key="1">
    <source>
        <dbReference type="ARBA" id="ARBA00022692"/>
    </source>
</evidence>
<feature type="transmembrane region" description="Helical" evidence="4">
    <location>
        <begin position="109"/>
        <end position="132"/>
    </location>
</feature>
<keyword evidence="3 4" id="KW-0472">Membrane</keyword>
<evidence type="ECO:0000256" key="2">
    <source>
        <dbReference type="ARBA" id="ARBA00022989"/>
    </source>
</evidence>
<feature type="transmembrane region" description="Helical" evidence="4">
    <location>
        <begin position="144"/>
        <end position="164"/>
    </location>
</feature>
<protein>
    <submittedName>
        <fullName evidence="6">OFA family oxalate/formate antiporter-like MFS transporter</fullName>
    </submittedName>
</protein>
<dbReference type="InterPro" id="IPR011701">
    <property type="entry name" value="MFS"/>
</dbReference>
<evidence type="ECO:0000313" key="7">
    <source>
        <dbReference type="Proteomes" id="UP000245396"/>
    </source>
</evidence>
<dbReference type="PANTHER" id="PTHR11360">
    <property type="entry name" value="MONOCARBOXYLATE TRANSPORTER"/>
    <property type="match status" value="1"/>
</dbReference>
<dbReference type="InterPro" id="IPR036259">
    <property type="entry name" value="MFS_trans_sf"/>
</dbReference>
<dbReference type="PANTHER" id="PTHR11360:SF304">
    <property type="entry name" value="MFS DOMAIN-CONTAINING PROTEIN"/>
    <property type="match status" value="1"/>
</dbReference>
<dbReference type="InterPro" id="IPR050327">
    <property type="entry name" value="Proton-linked_MCT"/>
</dbReference>
<dbReference type="PROSITE" id="PS50850">
    <property type="entry name" value="MFS"/>
    <property type="match status" value="1"/>
</dbReference>
<evidence type="ECO:0000313" key="6">
    <source>
        <dbReference type="EMBL" id="PWJ83789.1"/>
    </source>
</evidence>
<dbReference type="GO" id="GO:0016020">
    <property type="term" value="C:membrane"/>
    <property type="evidence" value="ECO:0007669"/>
    <property type="project" value="InterPro"/>
</dbReference>
<feature type="transmembrane region" description="Helical" evidence="4">
    <location>
        <begin position="303"/>
        <end position="321"/>
    </location>
</feature>
<feature type="transmembrane region" description="Helical" evidence="4">
    <location>
        <begin position="263"/>
        <end position="282"/>
    </location>
</feature>
<feature type="transmembrane region" description="Helical" evidence="4">
    <location>
        <begin position="229"/>
        <end position="251"/>
    </location>
</feature>
<dbReference type="GO" id="GO:0019531">
    <property type="term" value="F:oxalate transmembrane transporter activity"/>
    <property type="evidence" value="ECO:0007669"/>
    <property type="project" value="InterPro"/>
</dbReference>
<feature type="transmembrane region" description="Helical" evidence="4">
    <location>
        <begin position="60"/>
        <end position="80"/>
    </location>
</feature>
<sequence length="429" mass="46359">MTQTMQADSRMPLVSDRYRWGQIAIGVVCMVMIANLQYGWTFFVPEINKEFGWGRSEIQWAFTLFVLFETWLVPVEGWFVDKYGPKVVIIFGGVLCALGWVVNSMADTMFLLIVGQVLAGIGAGAVYGTCVANALKWFPDRRGLASGLTAAGFGAGSALTVWPIQATIANFGFQNAFLYFGLGQGIIIIILAFFLFAPEEGQVPEPVNKGPILQSRRQFTPSEVLKHPIFWLMYVMFVAVGAGGLVVTANLAPMAKDLGVADIPMWLGIPALTLAATIDRVLNGVTRPICGWISDKIGRENTMFICFALEAIGIYLLYLYAHVPAMFVLLSGVVFFAWGEIYSLFPSTCTDTFGSKYAATNSGLLYTAKGTAALLVPSGTALAASGNWDNVFIIGVVLNAVAAVLAIAVLKPWRAGIIRRSEAADLQAA</sequence>
<feature type="transmembrane region" description="Helical" evidence="4">
    <location>
        <begin position="87"/>
        <end position="103"/>
    </location>
</feature>
<feature type="transmembrane region" description="Helical" evidence="4">
    <location>
        <begin position="391"/>
        <end position="410"/>
    </location>
</feature>
<evidence type="ECO:0000256" key="4">
    <source>
        <dbReference type="SAM" id="Phobius"/>
    </source>
</evidence>
<proteinExistence type="predicted"/>
<dbReference type="Gene3D" id="1.20.1250.20">
    <property type="entry name" value="MFS general substrate transporter like domains"/>
    <property type="match status" value="2"/>
</dbReference>
<keyword evidence="1 4" id="KW-0812">Transmembrane</keyword>
<evidence type="ECO:0000256" key="3">
    <source>
        <dbReference type="ARBA" id="ARBA00023136"/>
    </source>
</evidence>
<name>A0A316C228_PSESE</name>
<dbReference type="NCBIfam" id="TIGR04259">
    <property type="entry name" value="oxa_formateAnti"/>
    <property type="match status" value="1"/>
</dbReference>
<comment type="caution">
    <text evidence="6">The sequence shown here is derived from an EMBL/GenBank/DDBJ whole genome shotgun (WGS) entry which is preliminary data.</text>
</comment>
<dbReference type="STRING" id="1192868.GCA_000304395_01300"/>
<dbReference type="AlphaFoldDB" id="A0A316C228"/>
<keyword evidence="7" id="KW-1185">Reference proteome</keyword>
<reference evidence="6 7" key="1">
    <citation type="submission" date="2018-05" db="EMBL/GenBank/DDBJ databases">
        <title>Genomic Encyclopedia of Type Strains, Phase IV (KMG-IV): sequencing the most valuable type-strain genomes for metagenomic binning, comparative biology and taxonomic classification.</title>
        <authorList>
            <person name="Goeker M."/>
        </authorList>
    </citation>
    <scope>NUCLEOTIDE SEQUENCE [LARGE SCALE GENOMIC DNA]</scope>
    <source>
        <strain evidence="6 7">DSM 6986</strain>
    </source>
</reference>
<feature type="transmembrane region" description="Helical" evidence="4">
    <location>
        <begin position="176"/>
        <end position="196"/>
    </location>
</feature>
<gene>
    <name evidence="6" type="ORF">C7441_108183</name>
</gene>
<dbReference type="InterPro" id="IPR026355">
    <property type="entry name" value="Oxa/Form_antiport"/>
</dbReference>
<dbReference type="SUPFAM" id="SSF103473">
    <property type="entry name" value="MFS general substrate transporter"/>
    <property type="match status" value="1"/>
</dbReference>
<evidence type="ECO:0000259" key="5">
    <source>
        <dbReference type="PROSITE" id="PS50850"/>
    </source>
</evidence>
<dbReference type="EMBL" id="QGGG01000008">
    <property type="protein sequence ID" value="PWJ83789.1"/>
    <property type="molecule type" value="Genomic_DNA"/>
</dbReference>
<feature type="transmembrane region" description="Helical" evidence="4">
    <location>
        <begin position="327"/>
        <end position="345"/>
    </location>
</feature>
<dbReference type="Proteomes" id="UP000245396">
    <property type="component" value="Unassembled WGS sequence"/>
</dbReference>
<keyword evidence="2 4" id="KW-1133">Transmembrane helix</keyword>
<organism evidence="6 7">
    <name type="scientific">Pseudaminobacter salicylatoxidans</name>
    <dbReference type="NCBI Taxonomy" id="93369"/>
    <lineage>
        <taxon>Bacteria</taxon>
        <taxon>Pseudomonadati</taxon>
        <taxon>Pseudomonadota</taxon>
        <taxon>Alphaproteobacteria</taxon>
        <taxon>Hyphomicrobiales</taxon>
        <taxon>Phyllobacteriaceae</taxon>
        <taxon>Pseudaminobacter</taxon>
    </lineage>
</organism>
<dbReference type="InterPro" id="IPR020846">
    <property type="entry name" value="MFS_dom"/>
</dbReference>
<accession>A0A316C228</accession>